<protein>
    <submittedName>
        <fullName evidence="1">Uncharacterized protein</fullName>
    </submittedName>
</protein>
<dbReference type="EMBL" id="KT362049">
    <property type="protein sequence ID" value="ALV82436.1"/>
    <property type="molecule type" value="Genomic_DNA"/>
</dbReference>
<evidence type="ECO:0000313" key="1">
    <source>
        <dbReference type="EMBL" id="ALV82436.1"/>
    </source>
</evidence>
<sequence length="72" mass="7905">MDHRLRSLRQGFVVPCQAAVLHQPAEGSLDHPPLRQGLEPLHPWPLYDLDIDPLGVTAGGDRVGTSFDEHGD</sequence>
<organism evidence="1">
    <name type="scientific">Streptomyces rochei</name>
    <name type="common">Streptomyces parvullus</name>
    <dbReference type="NCBI Taxonomy" id="1928"/>
    <lineage>
        <taxon>Bacteria</taxon>
        <taxon>Bacillati</taxon>
        <taxon>Actinomycetota</taxon>
        <taxon>Actinomycetes</taxon>
        <taxon>Kitasatosporales</taxon>
        <taxon>Streptomycetaceae</taxon>
        <taxon>Streptomyces</taxon>
        <taxon>Streptomyces rochei group</taxon>
    </lineage>
</organism>
<proteinExistence type="predicted"/>
<dbReference type="AlphaFoldDB" id="A0A0U3SRD8"/>
<name>A0A0U3SRD8_STRRO</name>
<reference evidence="1" key="1">
    <citation type="submission" date="2015-08" db="EMBL/GenBank/DDBJ databases">
        <title>Discovery of a novel antibiotic invisible to genome mining, by efficient functional screening of genomic libraries.</title>
        <authorList>
            <person name="Xu M."/>
            <person name="Wang Y."/>
            <person name="Liu M."/>
            <person name="Zhao Z."/>
            <person name="Xu L."/>
            <person name="Chen X."/>
            <person name="Gao G."/>
            <person name="Han D."/>
            <person name="Liu L."/>
            <person name="Huang S."/>
            <person name="He X."/>
            <person name="Lin S."/>
            <person name="Kang Q."/>
            <person name="Ou H."/>
            <person name="Zhou H."/>
            <person name="Pang X."/>
            <person name="Deng Z."/>
            <person name="Tao M."/>
        </authorList>
    </citation>
    <scope>NUCLEOTIDE SEQUENCE</scope>
    <source>
        <strain evidence="1">Sal35</strain>
    </source>
</reference>
<accession>A0A0U3SRD8</accession>